<dbReference type="EMBL" id="JAAZSQ010000018">
    <property type="protein sequence ID" value="NKX55991.1"/>
    <property type="molecule type" value="Genomic_DNA"/>
</dbReference>
<dbReference type="RefSeq" id="WP_168487921.1">
    <property type="nucleotide sequence ID" value="NZ_JAAZSQ010000018.1"/>
</dbReference>
<comment type="caution">
    <text evidence="2">The sequence shown here is derived from an EMBL/GenBank/DDBJ whole genome shotgun (WGS) entry which is preliminary data.</text>
</comment>
<feature type="region of interest" description="Disordered" evidence="1">
    <location>
        <begin position="1"/>
        <end position="32"/>
    </location>
</feature>
<proteinExistence type="predicted"/>
<keyword evidence="3" id="KW-1185">Reference proteome</keyword>
<dbReference type="AlphaFoldDB" id="A0A7X6HF85"/>
<dbReference type="Gene3D" id="6.10.140.530">
    <property type="match status" value="1"/>
</dbReference>
<name>A0A7X6HF85_9MICC</name>
<accession>A0A7X6HF85</accession>
<reference evidence="2 3" key="1">
    <citation type="submission" date="2020-04" db="EMBL/GenBank/DDBJ databases">
        <title>Arthrobacter sp. nov.</title>
        <authorList>
            <person name="Liu S."/>
        </authorList>
    </citation>
    <scope>NUCLEOTIDE SEQUENCE [LARGE SCALE GENOMIC DNA]</scope>
    <source>
        <strain evidence="2 3">E918</strain>
    </source>
</reference>
<evidence type="ECO:0000313" key="2">
    <source>
        <dbReference type="EMBL" id="NKX55991.1"/>
    </source>
</evidence>
<sequence length="289" mass="33584">MGTLTQNRVQRGVREGGQFSHTTHQESPGLKLSAPQAGLDPEVEERIQVLEEFVNTHGYRPGATNERTMHGRLARLRTMLEKGELPADAAARVKNLLDAPNLTEYEFTTAFTRLKDTCQRLSRLPTPKEDAEMAKWVYRWRDRAMNGRADAAKVKLLAATPGMLEPVSREVKAERMRKLNTQTPEQWQARYDEFAARVKENGRLPMRNDPDKQEMRQYDFLFNQRKLLREDKLPDERRELLARHPGALETYSMNSPTARLEQLAAFHRTHGCRRWAPRTRPRRPWATTW</sequence>
<protein>
    <submittedName>
        <fullName evidence="2">Uncharacterized protein</fullName>
    </submittedName>
</protein>
<dbReference type="Proteomes" id="UP000544090">
    <property type="component" value="Unassembled WGS sequence"/>
</dbReference>
<gene>
    <name evidence="2" type="ORF">HGG74_15890</name>
</gene>
<evidence type="ECO:0000256" key="1">
    <source>
        <dbReference type="SAM" id="MobiDB-lite"/>
    </source>
</evidence>
<organism evidence="2 3">
    <name type="scientific">Arthrobacter mobilis</name>
    <dbReference type="NCBI Taxonomy" id="2724944"/>
    <lineage>
        <taxon>Bacteria</taxon>
        <taxon>Bacillati</taxon>
        <taxon>Actinomycetota</taxon>
        <taxon>Actinomycetes</taxon>
        <taxon>Micrococcales</taxon>
        <taxon>Micrococcaceae</taxon>
        <taxon>Arthrobacter</taxon>
    </lineage>
</organism>
<evidence type="ECO:0000313" key="3">
    <source>
        <dbReference type="Proteomes" id="UP000544090"/>
    </source>
</evidence>